<reference evidence="4" key="1">
    <citation type="journal article" date="2019" name="Int. J. Syst. Evol. Microbiol.">
        <title>The Global Catalogue of Microorganisms (GCM) 10K type strain sequencing project: providing services to taxonomists for standard genome sequencing and annotation.</title>
        <authorList>
            <consortium name="The Broad Institute Genomics Platform"/>
            <consortium name="The Broad Institute Genome Sequencing Center for Infectious Disease"/>
            <person name="Wu L."/>
            <person name="Ma J."/>
        </authorList>
    </citation>
    <scope>NUCLEOTIDE SEQUENCE [LARGE SCALE GENOMIC DNA]</scope>
    <source>
        <strain evidence="4">JCM 16908</strain>
    </source>
</reference>
<dbReference type="InterPro" id="IPR018958">
    <property type="entry name" value="Knr4/Smi1-like_dom"/>
</dbReference>
<evidence type="ECO:0000313" key="4">
    <source>
        <dbReference type="Proteomes" id="UP001500888"/>
    </source>
</evidence>
<dbReference type="PANTHER" id="PTHR47432">
    <property type="entry name" value="CELL WALL ASSEMBLY REGULATOR SMI1"/>
    <property type="match status" value="1"/>
</dbReference>
<dbReference type="PANTHER" id="PTHR47432:SF1">
    <property type="entry name" value="CELL WALL ASSEMBLY REGULATOR SMI1"/>
    <property type="match status" value="1"/>
</dbReference>
<dbReference type="SUPFAM" id="SSF160631">
    <property type="entry name" value="SMI1/KNR4-like"/>
    <property type="match status" value="2"/>
</dbReference>
<feature type="region of interest" description="Disordered" evidence="1">
    <location>
        <begin position="325"/>
        <end position="376"/>
    </location>
</feature>
<accession>A0ABP7I1K8</accession>
<dbReference type="InterPro" id="IPR037883">
    <property type="entry name" value="Knr4/Smi1-like_sf"/>
</dbReference>
<proteinExistence type="predicted"/>
<evidence type="ECO:0000259" key="2">
    <source>
        <dbReference type="SMART" id="SM00860"/>
    </source>
</evidence>
<dbReference type="Gene3D" id="3.40.1580.10">
    <property type="entry name" value="SMI1/KNR4-like"/>
    <property type="match status" value="1"/>
</dbReference>
<evidence type="ECO:0000313" key="3">
    <source>
        <dbReference type="EMBL" id="GAA3806404.1"/>
    </source>
</evidence>
<keyword evidence="4" id="KW-1185">Reference proteome</keyword>
<feature type="compositionally biased region" description="Gly residues" evidence="1">
    <location>
        <begin position="84"/>
        <end position="110"/>
    </location>
</feature>
<sequence>MIGLSRLRALRAALVVFVLLGGVAASGWVPGKLVLCSSTIVGDTVSLHCDDPALEAQIRAGALSPAQARSVGCEPITFADERSGGSGGSEGDPEGGSGDAPGDGATGDGPDGNWTVPEVVATGEPEPSVPPRTTDPAITARVVKAWDRIERWLGAHASATLRKLKPPAEPEDLTRWENSRGRRIPDALYASYLRHNGADGNLGAGFPLPASHGLLGYDDIDYVNWGRCQDIVMNGDVAAADPEKGKWHGSLLAIAHSGYGSTLFVEPRSGRVGESVSNENLRYDGPMGWPSYLDLLEALAGSLEAGTALRDWYPTVTSACELRWAEEPGGPLPGGCAGSPRPTPSPTPTVEPPPDRLTPEQASASGCRPKHRAAVVRAPDPRVSARVNTVWRRIEAWLARRAPATHRTLHAPATPRAIAKAEAAMGMTFPDDLRASLLRHDGTERWNGFGPAPFYAYMSVKALYADWKMLCGITLDGPEEMAGIWWDGHLIPFASAIDGGNLFIDSGTGKTGEFFNETGLRTDGDVVWPSYLALLEDTARSLHTGRPLRGWRPTVKKGFLDWKRVK</sequence>
<gene>
    <name evidence="3" type="ORF">GCM10022226_28120</name>
</gene>
<dbReference type="Proteomes" id="UP001500888">
    <property type="component" value="Unassembled WGS sequence"/>
</dbReference>
<feature type="region of interest" description="Disordered" evidence="1">
    <location>
        <begin position="77"/>
        <end position="136"/>
    </location>
</feature>
<feature type="domain" description="Knr4/Smi1-like" evidence="2">
    <location>
        <begin position="167"/>
        <end position="400"/>
    </location>
</feature>
<dbReference type="InterPro" id="IPR051873">
    <property type="entry name" value="KNR4/SMI1_regulator"/>
</dbReference>
<dbReference type="SMART" id="SM00860">
    <property type="entry name" value="SMI1_KNR4"/>
    <property type="match status" value="2"/>
</dbReference>
<dbReference type="EMBL" id="BAAAZR010000004">
    <property type="protein sequence ID" value="GAA3806404.1"/>
    <property type="molecule type" value="Genomic_DNA"/>
</dbReference>
<evidence type="ECO:0000256" key="1">
    <source>
        <dbReference type="SAM" id="MobiDB-lite"/>
    </source>
</evidence>
<name>A0ABP7I1K8_9ACTN</name>
<dbReference type="RefSeq" id="WP_344938719.1">
    <property type="nucleotide sequence ID" value="NZ_BAAAZR010000004.1"/>
</dbReference>
<dbReference type="Pfam" id="PF09346">
    <property type="entry name" value="SMI1_KNR4"/>
    <property type="match status" value="1"/>
</dbReference>
<feature type="domain" description="Knr4/Smi1-like" evidence="2">
    <location>
        <begin position="412"/>
        <end position="517"/>
    </location>
</feature>
<organism evidence="3 4">
    <name type="scientific">Sphaerisporangium flaviroseum</name>
    <dbReference type="NCBI Taxonomy" id="509199"/>
    <lineage>
        <taxon>Bacteria</taxon>
        <taxon>Bacillati</taxon>
        <taxon>Actinomycetota</taxon>
        <taxon>Actinomycetes</taxon>
        <taxon>Streptosporangiales</taxon>
        <taxon>Streptosporangiaceae</taxon>
        <taxon>Sphaerisporangium</taxon>
    </lineage>
</organism>
<feature type="compositionally biased region" description="Pro residues" evidence="1">
    <location>
        <begin position="341"/>
        <end position="352"/>
    </location>
</feature>
<protein>
    <recommendedName>
        <fullName evidence="2">Knr4/Smi1-like domain-containing protein</fullName>
    </recommendedName>
</protein>
<comment type="caution">
    <text evidence="3">The sequence shown here is derived from an EMBL/GenBank/DDBJ whole genome shotgun (WGS) entry which is preliminary data.</text>
</comment>